<name>A0ABR9BAC9_9RHOO</name>
<dbReference type="RefSeq" id="WP_187716985.1">
    <property type="nucleotide sequence ID" value="NZ_JACTAH010000001.1"/>
</dbReference>
<organism evidence="3 4">
    <name type="scientific">Thauera sedimentorum</name>
    <dbReference type="NCBI Taxonomy" id="2767595"/>
    <lineage>
        <taxon>Bacteria</taxon>
        <taxon>Pseudomonadati</taxon>
        <taxon>Pseudomonadota</taxon>
        <taxon>Betaproteobacteria</taxon>
        <taxon>Rhodocyclales</taxon>
        <taxon>Zoogloeaceae</taxon>
        <taxon>Thauera</taxon>
    </lineage>
</organism>
<evidence type="ECO:0000256" key="1">
    <source>
        <dbReference type="ARBA" id="ARBA00022729"/>
    </source>
</evidence>
<dbReference type="Proteomes" id="UP000603602">
    <property type="component" value="Unassembled WGS sequence"/>
</dbReference>
<dbReference type="InterPro" id="IPR037873">
    <property type="entry name" value="BamE-like"/>
</dbReference>
<evidence type="ECO:0000313" key="4">
    <source>
        <dbReference type="Proteomes" id="UP000603602"/>
    </source>
</evidence>
<feature type="chain" id="PRO_5046621967" evidence="2">
    <location>
        <begin position="26"/>
        <end position="86"/>
    </location>
</feature>
<accession>A0ABR9BAC9</accession>
<keyword evidence="1 2" id="KW-0732">Signal</keyword>
<dbReference type="EMBL" id="JACYTO010000001">
    <property type="protein sequence ID" value="MBD8502191.1"/>
    <property type="molecule type" value="Genomic_DNA"/>
</dbReference>
<evidence type="ECO:0000313" key="3">
    <source>
        <dbReference type="EMBL" id="MBD8502191.1"/>
    </source>
</evidence>
<dbReference type="Pfam" id="PF12978">
    <property type="entry name" value="DUF3862"/>
    <property type="match status" value="1"/>
</dbReference>
<keyword evidence="4" id="KW-1185">Reference proteome</keyword>
<comment type="caution">
    <text evidence="3">The sequence shown here is derived from an EMBL/GenBank/DDBJ whole genome shotgun (WGS) entry which is preliminary data.</text>
</comment>
<dbReference type="Gene3D" id="3.30.1450.10">
    <property type="match status" value="1"/>
</dbReference>
<gene>
    <name evidence="3" type="ORF">IFO67_04790</name>
</gene>
<dbReference type="InterPro" id="IPR024418">
    <property type="entry name" value="DUF3862"/>
</dbReference>
<sequence>MKHPIRLLAAAALALSLTACSKVTADNYNKLKSGMTYEEVRAILGKPDNCSDLLAARSCTWGDEKSYINVSFVGDQAVLFHSENIR</sequence>
<dbReference type="PROSITE" id="PS51257">
    <property type="entry name" value="PROKAR_LIPOPROTEIN"/>
    <property type="match status" value="1"/>
</dbReference>
<proteinExistence type="predicted"/>
<protein>
    <submittedName>
        <fullName evidence="3">DUF3862 domain-containing protein</fullName>
    </submittedName>
</protein>
<reference evidence="4" key="1">
    <citation type="submission" date="2023-07" db="EMBL/GenBank/DDBJ databases">
        <title>Thauera sp. CAU 1555 isolated from sand of Yaerae Beach.</title>
        <authorList>
            <person name="Kim W."/>
        </authorList>
    </citation>
    <scope>NUCLEOTIDE SEQUENCE [LARGE SCALE GENOMIC DNA]</scope>
    <source>
        <strain evidence="4">CAU 1555</strain>
    </source>
</reference>
<evidence type="ECO:0000256" key="2">
    <source>
        <dbReference type="SAM" id="SignalP"/>
    </source>
</evidence>
<feature type="signal peptide" evidence="2">
    <location>
        <begin position="1"/>
        <end position="25"/>
    </location>
</feature>